<feature type="region of interest" description="Disordered" evidence="11">
    <location>
        <begin position="541"/>
        <end position="635"/>
    </location>
</feature>
<feature type="compositionally biased region" description="Basic and acidic residues" evidence="11">
    <location>
        <begin position="433"/>
        <end position="442"/>
    </location>
</feature>
<comment type="subcellular location">
    <subcellularLocation>
        <location evidence="1">Cytoplasm</location>
    </subcellularLocation>
</comment>
<keyword evidence="7 10" id="KW-0378">Hydrolase</keyword>
<keyword evidence="6 10" id="KW-0255">Endonuclease</keyword>
<dbReference type="RefSeq" id="XP_052942413.1">
    <property type="nucleotide sequence ID" value="XM_053086237.1"/>
</dbReference>
<keyword evidence="5" id="KW-0677">Repeat</keyword>
<evidence type="ECO:0000256" key="3">
    <source>
        <dbReference type="ARBA" id="ARBA00022490"/>
    </source>
</evidence>
<dbReference type="GeneID" id="77725438"/>
<dbReference type="PANTHER" id="PTHR16036:SF2">
    <property type="entry name" value="TRNA ENDONUCLEASE ANKZF1"/>
    <property type="match status" value="1"/>
</dbReference>
<dbReference type="GO" id="GO:0036503">
    <property type="term" value="P:ERAD pathway"/>
    <property type="evidence" value="ECO:0007669"/>
    <property type="project" value="TreeGrafter"/>
</dbReference>
<comment type="caution">
    <text evidence="13">The sequence shown here is derived from an EMBL/GenBank/DDBJ whole genome shotgun (WGS) entry which is preliminary data.</text>
</comment>
<evidence type="ECO:0000256" key="2">
    <source>
        <dbReference type="ARBA" id="ARBA00009262"/>
    </source>
</evidence>
<keyword evidence="8" id="KW-0040">ANK repeat</keyword>
<keyword evidence="4 10" id="KW-0540">Nuclease</keyword>
<organism evidence="13 14">
    <name type="scientific">Dioszegia hungarica</name>
    <dbReference type="NCBI Taxonomy" id="4972"/>
    <lineage>
        <taxon>Eukaryota</taxon>
        <taxon>Fungi</taxon>
        <taxon>Dikarya</taxon>
        <taxon>Basidiomycota</taxon>
        <taxon>Agaricomycotina</taxon>
        <taxon>Tremellomycetes</taxon>
        <taxon>Tremellales</taxon>
        <taxon>Bulleribasidiaceae</taxon>
        <taxon>Dioszegia</taxon>
    </lineage>
</organism>
<dbReference type="Proteomes" id="UP001164286">
    <property type="component" value="Unassembled WGS sequence"/>
</dbReference>
<evidence type="ECO:0000313" key="13">
    <source>
        <dbReference type="EMBL" id="KAI9632636.1"/>
    </source>
</evidence>
<keyword evidence="3 10" id="KW-0963">Cytoplasm</keyword>
<feature type="region of interest" description="Disordered" evidence="11">
    <location>
        <begin position="417"/>
        <end position="442"/>
    </location>
</feature>
<evidence type="ECO:0000259" key="12">
    <source>
        <dbReference type="PROSITE" id="PS52044"/>
    </source>
</evidence>
<evidence type="ECO:0000256" key="11">
    <source>
        <dbReference type="SAM" id="MobiDB-lite"/>
    </source>
</evidence>
<dbReference type="PROSITE" id="PS52044">
    <property type="entry name" value="VLRF1"/>
    <property type="match status" value="1"/>
</dbReference>
<evidence type="ECO:0000256" key="5">
    <source>
        <dbReference type="ARBA" id="ARBA00022737"/>
    </source>
</evidence>
<dbReference type="EMBL" id="JAKWFO010000014">
    <property type="protein sequence ID" value="KAI9632636.1"/>
    <property type="molecule type" value="Genomic_DNA"/>
</dbReference>
<feature type="compositionally biased region" description="Basic and acidic residues" evidence="11">
    <location>
        <begin position="625"/>
        <end position="635"/>
    </location>
</feature>
<dbReference type="GO" id="GO:0016787">
    <property type="term" value="F:hydrolase activity"/>
    <property type="evidence" value="ECO:0007669"/>
    <property type="project" value="UniProtKB-KW"/>
</dbReference>
<protein>
    <recommendedName>
        <fullName evidence="12">VLRF1 domain-containing protein</fullName>
    </recommendedName>
</protein>
<comment type="domain">
    <text evidence="10">The VLRF1 domain mediates binding to the 60S ribosomal subunit.</text>
</comment>
<evidence type="ECO:0000256" key="7">
    <source>
        <dbReference type="ARBA" id="ARBA00022801"/>
    </source>
</evidence>
<comment type="similarity">
    <text evidence="2 10">Belongs to the ANKZF1/VMS1 family.</text>
</comment>
<keyword evidence="14" id="KW-1185">Reference proteome</keyword>
<gene>
    <name evidence="13" type="ORF">MKK02DRAFT_20281</name>
</gene>
<reference evidence="13" key="1">
    <citation type="journal article" date="2022" name="G3 (Bethesda)">
        <title>High quality genome of the basidiomycete yeast Dioszegia hungarica PDD-24b-2 isolated from cloud water.</title>
        <authorList>
            <person name="Jarrige D."/>
            <person name="Haridas S."/>
            <person name="Bleykasten-Grosshans C."/>
            <person name="Joly M."/>
            <person name="Nadalig T."/>
            <person name="Sancelme M."/>
            <person name="Vuilleumier S."/>
            <person name="Grigoriev I.V."/>
            <person name="Amato P."/>
            <person name="Bringel F."/>
        </authorList>
    </citation>
    <scope>NUCLEOTIDE SEQUENCE</scope>
    <source>
        <strain evidence="13">PDD-24b-2</strain>
    </source>
</reference>
<evidence type="ECO:0000256" key="4">
    <source>
        <dbReference type="ARBA" id="ARBA00022722"/>
    </source>
</evidence>
<feature type="domain" description="VLRF1" evidence="12">
    <location>
        <begin position="231"/>
        <end position="388"/>
    </location>
</feature>
<feature type="region of interest" description="Disordered" evidence="11">
    <location>
        <begin position="115"/>
        <end position="134"/>
    </location>
</feature>
<evidence type="ECO:0000256" key="6">
    <source>
        <dbReference type="ARBA" id="ARBA00022759"/>
    </source>
</evidence>
<dbReference type="GO" id="GO:0005737">
    <property type="term" value="C:cytoplasm"/>
    <property type="evidence" value="ECO:0007669"/>
    <property type="project" value="UniProtKB-SubCell"/>
</dbReference>
<accession>A0AA38H4P9</accession>
<sequence length="650" mass="72253">MAPPTAAPNAILTRAINVYALPKELLDNLIVRSIQAEAPEEEDAQPSSRSKTDAASSGPAGSLRCQACPDIGFETVEDQRAHFKSDWHRYNVKARMTGRAVSAEEWEGMVEGVSSISGSASSSSGSSDESQSKVSRLLRKAKLNANINGGGSVDSDEEAEVADRVRRAQLRTAVIWFSPSSPLPALGVPQDTQFGIHRALFPPLDTASDYLGELRRMQLSARPSIEGTDGEDRRITLLMVAGGHFAGMVVGLKPRGKGDKMEVKGAGEIKIFKHKTFHRYTTRKKQGGSQALNDNAKSKAVSAGAMLRRYGEAALQEEIRQLMSDWEEDIAMSERVFIRASTHGRKSFVGYEGAVLEKNDARIRVFPFPTRRPTLQELLRCWHELVRTKVSHLSSDALQALDDAYIASLQPRKPIIKPVTAPAPSAPSAPIKTPDELAREDRQRRLSEMIKKGRLDALRPFWEKHQSEFDNSALGLACTSGQEDIIRFFLDEIRLDPTVSIDGKKPYDLCSTRGARNVFRRTRYEHEEWYDWAVAHVPSGLSEEMEEKQDSKKAERRKGLKEKLKEREKARSEAEAAEEGEKEKERRLEEVDRQRKAAMPTMGGGGVQKLGGRDSKTLGMGGMSEEMRMRVERERRAKAAEARFANLGAK</sequence>
<dbReference type="Pfam" id="PF18826">
    <property type="entry name" value="bVLRF1"/>
    <property type="match status" value="1"/>
</dbReference>
<keyword evidence="9" id="KW-0175">Coiled coil</keyword>
<feature type="compositionally biased region" description="Basic and acidic residues" evidence="11">
    <location>
        <begin position="561"/>
        <end position="595"/>
    </location>
</feature>
<evidence type="ECO:0000256" key="8">
    <source>
        <dbReference type="ARBA" id="ARBA00023043"/>
    </source>
</evidence>
<dbReference type="GO" id="GO:0004519">
    <property type="term" value="F:endonuclease activity"/>
    <property type="evidence" value="ECO:0007669"/>
    <property type="project" value="UniProtKB-KW"/>
</dbReference>
<evidence type="ECO:0000313" key="14">
    <source>
        <dbReference type="Proteomes" id="UP001164286"/>
    </source>
</evidence>
<dbReference type="InterPro" id="IPR041175">
    <property type="entry name" value="VLRF1/Vms1"/>
</dbReference>
<dbReference type="AlphaFoldDB" id="A0AA38H4P9"/>
<feature type="active site" evidence="10">
    <location>
        <position position="290"/>
    </location>
</feature>
<feature type="region of interest" description="Disordered" evidence="11">
    <location>
        <begin position="38"/>
        <end position="61"/>
    </location>
</feature>
<dbReference type="PANTHER" id="PTHR16036">
    <property type="entry name" value="ANKYRIN REPEAT AND ZINC FINGER DOMAIN-CONTAINING PROTEIN 1"/>
    <property type="match status" value="1"/>
</dbReference>
<proteinExistence type="inferred from homology"/>
<evidence type="ECO:0000256" key="1">
    <source>
        <dbReference type="ARBA" id="ARBA00004496"/>
    </source>
</evidence>
<name>A0AA38H4P9_9TREE</name>
<evidence type="ECO:0000256" key="10">
    <source>
        <dbReference type="PROSITE-ProRule" id="PRU01389"/>
    </source>
</evidence>
<evidence type="ECO:0000256" key="9">
    <source>
        <dbReference type="ARBA" id="ARBA00023054"/>
    </source>
</evidence>
<dbReference type="InterPro" id="IPR047139">
    <property type="entry name" value="ANKZ1/VMS1"/>
</dbReference>